<feature type="repeat" description="ANK" evidence="10">
    <location>
        <begin position="63"/>
        <end position="95"/>
    </location>
</feature>
<dbReference type="PANTHER" id="PTHR10117">
    <property type="entry name" value="TRANSIENT RECEPTOR POTENTIAL CHANNEL"/>
    <property type="match status" value="1"/>
</dbReference>
<dbReference type="Proteomes" id="UP000663879">
    <property type="component" value="Unassembled WGS sequence"/>
</dbReference>
<keyword evidence="9" id="KW-0407">Ion channel</keyword>
<evidence type="ECO:0000256" key="2">
    <source>
        <dbReference type="ARBA" id="ARBA00022448"/>
    </source>
</evidence>
<organism evidence="14 15">
    <name type="scientific">Brachionus calyciflorus</name>
    <dbReference type="NCBI Taxonomy" id="104777"/>
    <lineage>
        <taxon>Eukaryota</taxon>
        <taxon>Metazoa</taxon>
        <taxon>Spiralia</taxon>
        <taxon>Gnathifera</taxon>
        <taxon>Rotifera</taxon>
        <taxon>Eurotatoria</taxon>
        <taxon>Monogononta</taxon>
        <taxon>Pseudotrocha</taxon>
        <taxon>Ploima</taxon>
        <taxon>Brachionidae</taxon>
        <taxon>Brachionus</taxon>
    </lineage>
</organism>
<evidence type="ECO:0000256" key="1">
    <source>
        <dbReference type="ARBA" id="ARBA00004141"/>
    </source>
</evidence>
<dbReference type="InterPro" id="IPR002110">
    <property type="entry name" value="Ankyrin_rpt"/>
</dbReference>
<dbReference type="EMBL" id="CAJNOC010003595">
    <property type="protein sequence ID" value="CAF0989988.1"/>
    <property type="molecule type" value="Genomic_DNA"/>
</dbReference>
<dbReference type="Gene3D" id="1.25.40.20">
    <property type="entry name" value="Ankyrin repeat-containing domain"/>
    <property type="match status" value="1"/>
</dbReference>
<feature type="transmembrane region" description="Helical" evidence="12">
    <location>
        <begin position="589"/>
        <end position="611"/>
    </location>
</feature>
<keyword evidence="3 12" id="KW-0812">Transmembrane</keyword>
<dbReference type="Pfam" id="PF00023">
    <property type="entry name" value="Ank"/>
    <property type="match status" value="1"/>
</dbReference>
<dbReference type="GO" id="GO:0034703">
    <property type="term" value="C:cation channel complex"/>
    <property type="evidence" value="ECO:0007669"/>
    <property type="project" value="TreeGrafter"/>
</dbReference>
<dbReference type="GO" id="GO:0005886">
    <property type="term" value="C:plasma membrane"/>
    <property type="evidence" value="ECO:0007669"/>
    <property type="project" value="TreeGrafter"/>
</dbReference>
<dbReference type="PROSITE" id="PS50088">
    <property type="entry name" value="ANK_REPEAT"/>
    <property type="match status" value="1"/>
</dbReference>
<feature type="region of interest" description="Disordered" evidence="11">
    <location>
        <begin position="1"/>
        <end position="22"/>
    </location>
</feature>
<reference evidence="14" key="1">
    <citation type="submission" date="2021-02" db="EMBL/GenBank/DDBJ databases">
        <authorList>
            <person name="Nowell W R."/>
        </authorList>
    </citation>
    <scope>NUCLEOTIDE SEQUENCE</scope>
    <source>
        <strain evidence="14">Ploen Becks lab</strain>
    </source>
</reference>
<dbReference type="GO" id="GO:0070679">
    <property type="term" value="F:inositol 1,4,5 trisphosphate binding"/>
    <property type="evidence" value="ECO:0007669"/>
    <property type="project" value="TreeGrafter"/>
</dbReference>
<dbReference type="SMART" id="SM00248">
    <property type="entry name" value="ANK"/>
    <property type="match status" value="3"/>
</dbReference>
<dbReference type="InterPro" id="IPR005821">
    <property type="entry name" value="Ion_trans_dom"/>
</dbReference>
<keyword evidence="7" id="KW-0406">Ion transport</keyword>
<evidence type="ECO:0000313" key="15">
    <source>
        <dbReference type="Proteomes" id="UP000663879"/>
    </source>
</evidence>
<keyword evidence="8 12" id="KW-0472">Membrane</keyword>
<evidence type="ECO:0000256" key="9">
    <source>
        <dbReference type="ARBA" id="ARBA00023303"/>
    </source>
</evidence>
<dbReference type="Gene3D" id="1.10.287.70">
    <property type="match status" value="1"/>
</dbReference>
<evidence type="ECO:0000256" key="5">
    <source>
        <dbReference type="ARBA" id="ARBA00022989"/>
    </source>
</evidence>
<keyword evidence="5 12" id="KW-1133">Transmembrane helix</keyword>
<comment type="caution">
    <text evidence="14">The sequence shown here is derived from an EMBL/GenBank/DDBJ whole genome shotgun (WGS) entry which is preliminary data.</text>
</comment>
<dbReference type="Pfam" id="PF08344">
    <property type="entry name" value="TRP_2"/>
    <property type="match status" value="1"/>
</dbReference>
<evidence type="ECO:0000256" key="4">
    <source>
        <dbReference type="ARBA" id="ARBA00022737"/>
    </source>
</evidence>
<evidence type="ECO:0000256" key="3">
    <source>
        <dbReference type="ARBA" id="ARBA00022692"/>
    </source>
</evidence>
<dbReference type="InterPro" id="IPR002153">
    <property type="entry name" value="TRPC_channel"/>
</dbReference>
<accession>A0A814FXV1</accession>
<dbReference type="PANTHER" id="PTHR10117:SF54">
    <property type="entry name" value="TRANSIENT RECEPTOR POTENTIAL-GAMMA PROTEIN"/>
    <property type="match status" value="1"/>
</dbReference>
<feature type="transmembrane region" description="Helical" evidence="12">
    <location>
        <begin position="549"/>
        <end position="568"/>
    </location>
</feature>
<dbReference type="Pfam" id="PF12796">
    <property type="entry name" value="Ank_2"/>
    <property type="match status" value="1"/>
</dbReference>
<keyword evidence="4" id="KW-0677">Repeat</keyword>
<evidence type="ECO:0000256" key="6">
    <source>
        <dbReference type="ARBA" id="ARBA00023043"/>
    </source>
</evidence>
<dbReference type="GO" id="GO:0051480">
    <property type="term" value="P:regulation of cytosolic calcium ion concentration"/>
    <property type="evidence" value="ECO:0007669"/>
    <property type="project" value="TreeGrafter"/>
</dbReference>
<feature type="non-terminal residue" evidence="14">
    <location>
        <position position="1"/>
    </location>
</feature>
<dbReference type="GO" id="GO:0015279">
    <property type="term" value="F:store-operated calcium channel activity"/>
    <property type="evidence" value="ECO:0007669"/>
    <property type="project" value="TreeGrafter"/>
</dbReference>
<evidence type="ECO:0000256" key="8">
    <source>
        <dbReference type="ARBA" id="ARBA00023136"/>
    </source>
</evidence>
<feature type="transmembrane region" description="Helical" evidence="12">
    <location>
        <begin position="677"/>
        <end position="699"/>
    </location>
</feature>
<sequence length="843" mass="98121">MLNKKQMKNPFSRKSIKDGGDHQANLPDINEKFIEACESGDLSTVNFIIQNIKDFNVEVTDNLGRTALRLAVENEHLEVVQALLAKSDSQKIRDALLLAIFLGFTSIAEAILKHPKYKILNEKKILNGDTDSFWQTPSSDDAQFSPDITPIMLASQYNRTEIVQMLLLNGDRISKPHDFNCKCIECLNRFKFDSLRHAQSRLNAYKGLASESYISLASIDPILTAFELGRELGILAEKEKYFKHEYLQLRHSLSTYSVKLLNNVRGRDELEIVLNKTGKEKEEKYEQLARLDLALRFQEKPFVAHSNCQQKIVEIWYTGVRKISKMNPLTILLLIILHVILLPITSLFFIIYPKSKIGRFMTLPCVKFISHCASYLFFTAMIITSFFNFPKQYTSDNFLDLFPRFNVSYHRYIKRTDLKIHLDFENFFIRESKPSGLEIIISMWIIGQTWHEIKQLMTYGIYDYFYSSTNTFNLCMNVLYMCSYGLKYHNMFLVSNYLVEIGKDGFWHKVNALNISNEEAQKEIYNVFYWLNSDRYYWQNLDPINLSEGLFAIANIFTFTRLCFYLSANQQLGPLQITLGKMISDILKFIVIFAIIFASFVFGLNNLYWYYSSDVREAVEITKHYNGENPENPYATHAEEAFGSLGKAFMTLFFALYTIGDSTDAKIEPFENNFTVAVGYILFGVFHVANITIMINMLIAMMTKSFEDIIHHSDIEWKFARSKLYMEYIKERFTLPVPLNLIPTPLGTYELFKKIYTIYTEKRFLKSFRNQNNVGTPMEDGPSFYEMRSQGFPESKNNFPFNCSKNSKTKPETEILENQKLTYRIVMERVVKRYLMHNQGDSE</sequence>
<evidence type="ECO:0000259" key="13">
    <source>
        <dbReference type="SMART" id="SM01420"/>
    </source>
</evidence>
<keyword evidence="6 10" id="KW-0040">ANK repeat</keyword>
<gene>
    <name evidence="14" type="ORF">OXX778_LOCUS15861</name>
</gene>
<proteinExistence type="predicted"/>
<keyword evidence="15" id="KW-1185">Reference proteome</keyword>
<evidence type="ECO:0000256" key="7">
    <source>
        <dbReference type="ARBA" id="ARBA00023065"/>
    </source>
</evidence>
<evidence type="ECO:0000313" key="14">
    <source>
        <dbReference type="EMBL" id="CAF0989988.1"/>
    </source>
</evidence>
<feature type="transmembrane region" description="Helical" evidence="12">
    <location>
        <begin position="331"/>
        <end position="352"/>
    </location>
</feature>
<dbReference type="InterPro" id="IPR036770">
    <property type="entry name" value="Ankyrin_rpt-contain_sf"/>
</dbReference>
<protein>
    <recommendedName>
        <fullName evidence="13">Transient receptor ion channel domain-containing protein</fullName>
    </recommendedName>
</protein>
<dbReference type="OrthoDB" id="2373987at2759"/>
<dbReference type="AlphaFoldDB" id="A0A814FXV1"/>
<dbReference type="InterPro" id="IPR013555">
    <property type="entry name" value="TRP_dom"/>
</dbReference>
<dbReference type="PRINTS" id="PR01097">
    <property type="entry name" value="TRNSRECEPTRP"/>
</dbReference>
<evidence type="ECO:0000256" key="11">
    <source>
        <dbReference type="SAM" id="MobiDB-lite"/>
    </source>
</evidence>
<evidence type="ECO:0000256" key="12">
    <source>
        <dbReference type="SAM" id="Phobius"/>
    </source>
</evidence>
<dbReference type="SMART" id="SM01420">
    <property type="entry name" value="TRP_2"/>
    <property type="match status" value="1"/>
</dbReference>
<feature type="domain" description="Transient receptor ion channel" evidence="13">
    <location>
        <begin position="181"/>
        <end position="243"/>
    </location>
</feature>
<name>A0A814FXV1_9BILA</name>
<dbReference type="SUPFAM" id="SSF48403">
    <property type="entry name" value="Ankyrin repeat"/>
    <property type="match status" value="1"/>
</dbReference>
<evidence type="ECO:0000256" key="10">
    <source>
        <dbReference type="PROSITE-ProRule" id="PRU00023"/>
    </source>
</evidence>
<keyword evidence="2" id="KW-0813">Transport</keyword>
<comment type="subcellular location">
    <subcellularLocation>
        <location evidence="1">Membrane</location>
        <topology evidence="1">Multi-pass membrane protein</topology>
    </subcellularLocation>
</comment>
<feature type="transmembrane region" description="Helical" evidence="12">
    <location>
        <begin position="372"/>
        <end position="389"/>
    </location>
</feature>
<dbReference type="Pfam" id="PF00520">
    <property type="entry name" value="Ion_trans"/>
    <property type="match status" value="1"/>
</dbReference>